<protein>
    <recommendedName>
        <fullName evidence="6">Small ribosomal subunit protein uS8</fullName>
    </recommendedName>
</protein>
<dbReference type="InterPro" id="IPR000630">
    <property type="entry name" value="Ribosomal_uS8"/>
</dbReference>
<dbReference type="HAMAP" id="MF_01302_A">
    <property type="entry name" value="Ribosomal_uS8_A"/>
    <property type="match status" value="1"/>
</dbReference>
<dbReference type="InterPro" id="IPR047863">
    <property type="entry name" value="Ribosomal_uS8_CS"/>
</dbReference>
<evidence type="ECO:0000256" key="2">
    <source>
        <dbReference type="ARBA" id="ARBA00022730"/>
    </source>
</evidence>
<dbReference type="PATRIC" id="fig|333146.12.peg.1166"/>
<comment type="similarity">
    <text evidence="1 6 7">Belongs to the universal ribosomal protein uS8 family.</text>
</comment>
<name>S0ASW5_FERAC</name>
<evidence type="ECO:0000256" key="7">
    <source>
        <dbReference type="RuleBase" id="RU003660"/>
    </source>
</evidence>
<accession>S0ASW5</accession>
<reference evidence="8 9" key="1">
    <citation type="journal article" date="2007" name="Proc. Natl. Acad. Sci. U.S.A.">
        <title>Genome dynamics in a natural archaeal population.</title>
        <authorList>
            <person name="Allen E.E."/>
            <person name="Tyson G.W."/>
            <person name="Whitaker R.J."/>
            <person name="Detter J.C."/>
            <person name="Richardson P.M."/>
            <person name="Banfield J.F."/>
        </authorList>
    </citation>
    <scope>NUCLEOTIDE SEQUENCE [LARGE SCALE GENOMIC DNA]</scope>
    <source>
        <strain evidence="9">fer1</strain>
    </source>
</reference>
<dbReference type="Proteomes" id="UP000014660">
    <property type="component" value="Chromosome"/>
</dbReference>
<dbReference type="GO" id="GO:0005840">
    <property type="term" value="C:ribosome"/>
    <property type="evidence" value="ECO:0007669"/>
    <property type="project" value="UniProtKB-KW"/>
</dbReference>
<gene>
    <name evidence="6" type="primary">rps8</name>
    <name evidence="8" type="ORF">FACI_IFERC00001G1149</name>
</gene>
<keyword evidence="5 6" id="KW-0687">Ribonucleoprotein</keyword>
<dbReference type="GO" id="GO:1990904">
    <property type="term" value="C:ribonucleoprotein complex"/>
    <property type="evidence" value="ECO:0007669"/>
    <property type="project" value="UniProtKB-KW"/>
</dbReference>
<keyword evidence="4 6" id="KW-0689">Ribosomal protein</keyword>
<sequence length="156" mass="17290">MVSECAGNVSGKRLRRSVSVNTVEVILMKSDPLNDVINTIKMASRIGENEITISPASRIIGRVLKVMQDYNYIKSFEVIEEERGGKFSVVLSDTINNCGVIKPRLSVTRSSIGRYESRYLPAQDFGIIILTTTKGVMSHLEARKFGIGGKLLAYVY</sequence>
<evidence type="ECO:0000313" key="9">
    <source>
        <dbReference type="Proteomes" id="UP000014660"/>
    </source>
</evidence>
<dbReference type="Pfam" id="PF00410">
    <property type="entry name" value="Ribosomal_S8"/>
    <property type="match status" value="1"/>
</dbReference>
<dbReference type="GO" id="GO:0003735">
    <property type="term" value="F:structural constituent of ribosome"/>
    <property type="evidence" value="ECO:0007669"/>
    <property type="project" value="InterPro"/>
</dbReference>
<dbReference type="KEGG" id="fac:FACI_IFERC01G1149"/>
<dbReference type="AlphaFoldDB" id="S0ASW5"/>
<evidence type="ECO:0000256" key="1">
    <source>
        <dbReference type="ARBA" id="ARBA00006471"/>
    </source>
</evidence>
<evidence type="ECO:0000313" key="8">
    <source>
        <dbReference type="EMBL" id="AGO61129.1"/>
    </source>
</evidence>
<dbReference type="GO" id="GO:0019843">
    <property type="term" value="F:rRNA binding"/>
    <property type="evidence" value="ECO:0007669"/>
    <property type="project" value="UniProtKB-UniRule"/>
</dbReference>
<dbReference type="GO" id="GO:0006412">
    <property type="term" value="P:translation"/>
    <property type="evidence" value="ECO:0007669"/>
    <property type="project" value="UniProtKB-UniRule"/>
</dbReference>
<proteinExistence type="inferred from homology"/>
<dbReference type="PROSITE" id="PS00053">
    <property type="entry name" value="RIBOSOMAL_S8"/>
    <property type="match status" value="1"/>
</dbReference>
<dbReference type="NCBIfam" id="NF003115">
    <property type="entry name" value="PRK04034.1"/>
    <property type="match status" value="1"/>
</dbReference>
<organism evidence="8 9">
    <name type="scientific">Ferroplasma acidarmanus Fer1</name>
    <dbReference type="NCBI Taxonomy" id="333146"/>
    <lineage>
        <taxon>Archaea</taxon>
        <taxon>Methanobacteriati</taxon>
        <taxon>Thermoplasmatota</taxon>
        <taxon>Thermoplasmata</taxon>
        <taxon>Thermoplasmatales</taxon>
        <taxon>Ferroplasmaceae</taxon>
        <taxon>Ferroplasma</taxon>
    </lineage>
</organism>
<keyword evidence="9" id="KW-1185">Reference proteome</keyword>
<comment type="function">
    <text evidence="6">One of the primary rRNA binding proteins, it binds directly to 16S rRNA central domain where it helps coordinate assembly of the platform of the 30S subunit.</text>
</comment>
<evidence type="ECO:0000256" key="5">
    <source>
        <dbReference type="ARBA" id="ARBA00023274"/>
    </source>
</evidence>
<evidence type="ECO:0000256" key="6">
    <source>
        <dbReference type="HAMAP-Rule" id="MF_01302"/>
    </source>
</evidence>
<comment type="subunit">
    <text evidence="6">Part of the 30S ribosomal subunit.</text>
</comment>
<dbReference type="EMBL" id="CP004145">
    <property type="protein sequence ID" value="AGO61129.1"/>
    <property type="molecule type" value="Genomic_DNA"/>
</dbReference>
<keyword evidence="3 6" id="KW-0694">RNA-binding</keyword>
<evidence type="ECO:0000256" key="3">
    <source>
        <dbReference type="ARBA" id="ARBA00022884"/>
    </source>
</evidence>
<dbReference type="Gene3D" id="3.30.1490.10">
    <property type="match status" value="1"/>
</dbReference>
<evidence type="ECO:0000256" key="4">
    <source>
        <dbReference type="ARBA" id="ARBA00022980"/>
    </source>
</evidence>
<dbReference type="Gene3D" id="3.30.1370.30">
    <property type="match status" value="1"/>
</dbReference>
<keyword evidence="2 6" id="KW-0699">rRNA-binding</keyword>
<dbReference type="HOGENOM" id="CLU_098428_1_1_2"/>
<dbReference type="SUPFAM" id="SSF56047">
    <property type="entry name" value="Ribosomal protein S8"/>
    <property type="match status" value="1"/>
</dbReference>
<dbReference type="InterPro" id="IPR035987">
    <property type="entry name" value="Ribosomal_uS8_sf"/>
</dbReference>
<dbReference type="PANTHER" id="PTHR11758">
    <property type="entry name" value="40S RIBOSOMAL PROTEIN S15A"/>
    <property type="match status" value="1"/>
</dbReference>